<accession>A0AAN6NF18</accession>
<comment type="caution">
    <text evidence="3">The sequence shown here is derived from an EMBL/GenBank/DDBJ whole genome shotgun (WGS) entry which is preliminary data.</text>
</comment>
<feature type="compositionally biased region" description="Polar residues" evidence="1">
    <location>
        <begin position="101"/>
        <end position="126"/>
    </location>
</feature>
<proteinExistence type="predicted"/>
<feature type="compositionally biased region" description="Polar residues" evidence="1">
    <location>
        <begin position="149"/>
        <end position="164"/>
    </location>
</feature>
<evidence type="ECO:0000313" key="3">
    <source>
        <dbReference type="EMBL" id="KAK3943931.1"/>
    </source>
</evidence>
<evidence type="ECO:0000259" key="2">
    <source>
        <dbReference type="Pfam" id="PF10382"/>
    </source>
</evidence>
<feature type="non-terminal residue" evidence="3">
    <location>
        <position position="198"/>
    </location>
</feature>
<keyword evidence="4" id="KW-1185">Reference proteome</keyword>
<gene>
    <name evidence="3" type="ORF">QBC46DRAFT_227104</name>
</gene>
<evidence type="ECO:0000313" key="4">
    <source>
        <dbReference type="Proteomes" id="UP001303473"/>
    </source>
</evidence>
<feature type="domain" description="5'-3' DNA helicase ZGRF1-like N-terminal" evidence="2">
    <location>
        <begin position="4"/>
        <end position="85"/>
    </location>
</feature>
<name>A0AAN6NF18_9PEZI</name>
<sequence>SALVVEHLCLFSHDLTKKLKRWRDGRLKHHTFNNRIMVYDDRGNVIGDKYWLSGRDLANGEEMILDRGNAVVQVLESVGEYDQDLSEVVGKRVKDREKRAQVNSSANRQTPLARPTPQTDGEQTTQRLKHRSLSEILGLPTSHYRRAVAQSSPPNQQQRKQASGENDDSPSKRRKHDYASSKTSRYAESLFGTPLNLS</sequence>
<dbReference type="GO" id="GO:0006302">
    <property type="term" value="P:double-strand break repair"/>
    <property type="evidence" value="ECO:0007669"/>
    <property type="project" value="TreeGrafter"/>
</dbReference>
<dbReference type="GO" id="GO:0035861">
    <property type="term" value="C:site of double-strand break"/>
    <property type="evidence" value="ECO:0007669"/>
    <property type="project" value="TreeGrafter"/>
</dbReference>
<dbReference type="InterPro" id="IPR018838">
    <property type="entry name" value="ZGRF1-like_N"/>
</dbReference>
<feature type="non-terminal residue" evidence="3">
    <location>
        <position position="1"/>
    </location>
</feature>
<dbReference type="PANTHER" id="PTHR28535">
    <property type="entry name" value="ZINC FINGER GRF-TYPE CONTAINING 1"/>
    <property type="match status" value="1"/>
</dbReference>
<feature type="region of interest" description="Disordered" evidence="1">
    <location>
        <begin position="94"/>
        <end position="132"/>
    </location>
</feature>
<reference evidence="4" key="1">
    <citation type="journal article" date="2023" name="Mol. Phylogenet. Evol.">
        <title>Genome-scale phylogeny and comparative genomics of the fungal order Sordariales.</title>
        <authorList>
            <person name="Hensen N."/>
            <person name="Bonometti L."/>
            <person name="Westerberg I."/>
            <person name="Brannstrom I.O."/>
            <person name="Guillou S."/>
            <person name="Cros-Aarteil S."/>
            <person name="Calhoun S."/>
            <person name="Haridas S."/>
            <person name="Kuo A."/>
            <person name="Mondo S."/>
            <person name="Pangilinan J."/>
            <person name="Riley R."/>
            <person name="LaButti K."/>
            <person name="Andreopoulos B."/>
            <person name="Lipzen A."/>
            <person name="Chen C."/>
            <person name="Yan M."/>
            <person name="Daum C."/>
            <person name="Ng V."/>
            <person name="Clum A."/>
            <person name="Steindorff A."/>
            <person name="Ohm R.A."/>
            <person name="Martin F."/>
            <person name="Silar P."/>
            <person name="Natvig D.O."/>
            <person name="Lalanne C."/>
            <person name="Gautier V."/>
            <person name="Ament-Velasquez S.L."/>
            <person name="Kruys A."/>
            <person name="Hutchinson M.I."/>
            <person name="Powell A.J."/>
            <person name="Barry K."/>
            <person name="Miller A.N."/>
            <person name="Grigoriev I.V."/>
            <person name="Debuchy R."/>
            <person name="Gladieux P."/>
            <person name="Hiltunen Thoren M."/>
            <person name="Johannesson H."/>
        </authorList>
    </citation>
    <scope>NUCLEOTIDE SEQUENCE [LARGE SCALE GENOMIC DNA]</scope>
    <source>
        <strain evidence="4">CBS 340.73</strain>
    </source>
</reference>
<dbReference type="PANTHER" id="PTHR28535:SF1">
    <property type="entry name" value="PROTEIN ZGRF1"/>
    <property type="match status" value="1"/>
</dbReference>
<evidence type="ECO:0000256" key="1">
    <source>
        <dbReference type="SAM" id="MobiDB-lite"/>
    </source>
</evidence>
<dbReference type="Pfam" id="PF10382">
    <property type="entry name" value="ZGRF1-like_N"/>
    <property type="match status" value="1"/>
</dbReference>
<dbReference type="GO" id="GO:0005634">
    <property type="term" value="C:nucleus"/>
    <property type="evidence" value="ECO:0007669"/>
    <property type="project" value="TreeGrafter"/>
</dbReference>
<dbReference type="InterPro" id="IPR052800">
    <property type="entry name" value="DNA_Repair_Helicase_ZGRF1"/>
</dbReference>
<dbReference type="EMBL" id="MU853762">
    <property type="protein sequence ID" value="KAK3943931.1"/>
    <property type="molecule type" value="Genomic_DNA"/>
</dbReference>
<feature type="region of interest" description="Disordered" evidence="1">
    <location>
        <begin position="147"/>
        <end position="198"/>
    </location>
</feature>
<dbReference type="Proteomes" id="UP001303473">
    <property type="component" value="Unassembled WGS sequence"/>
</dbReference>
<dbReference type="AlphaFoldDB" id="A0AAN6NF18"/>
<organism evidence="3 4">
    <name type="scientific">Diplogelasinospora grovesii</name>
    <dbReference type="NCBI Taxonomy" id="303347"/>
    <lineage>
        <taxon>Eukaryota</taxon>
        <taxon>Fungi</taxon>
        <taxon>Dikarya</taxon>
        <taxon>Ascomycota</taxon>
        <taxon>Pezizomycotina</taxon>
        <taxon>Sordariomycetes</taxon>
        <taxon>Sordariomycetidae</taxon>
        <taxon>Sordariales</taxon>
        <taxon>Diplogelasinosporaceae</taxon>
        <taxon>Diplogelasinospora</taxon>
    </lineage>
</organism>
<protein>
    <recommendedName>
        <fullName evidence="2">5'-3' DNA helicase ZGRF1-like N-terminal domain-containing protein</fullName>
    </recommendedName>
</protein>